<sequence length="280" mass="32221">MGSGVKSLPDHLNVVFLSYAEEKFYQIDEDLDYEKIREYFRKGYDTKLTNGTGEIRHENYDTIIVGFAPGGICIVWIAGIGMQIEVGRFQGKEVVIPADEIENLDSHDHLLFESEYRQKLMKNPHIVPAEVQGKAIPFGLWDTYRKKHSWKPVFELPKGFMLDNTYEIRIVKYNGEIKSLFTNKFPIIDFTKEAVPKEIQFSFKDKNAEQYGAGAVLDEKSILAAFKELYGESNDNSTAILEIKVNLANTFFTVKLKGSNGKEFFIKTEKLEVFKRKQFK</sequence>
<organism evidence="1 2">
    <name type="scientific">Frigoriflavimonas asaccharolytica</name>
    <dbReference type="NCBI Taxonomy" id="2735899"/>
    <lineage>
        <taxon>Bacteria</taxon>
        <taxon>Pseudomonadati</taxon>
        <taxon>Bacteroidota</taxon>
        <taxon>Flavobacteriia</taxon>
        <taxon>Flavobacteriales</taxon>
        <taxon>Weeksellaceae</taxon>
        <taxon>Frigoriflavimonas</taxon>
    </lineage>
</organism>
<name>A0A8J8G9X6_9FLAO</name>
<comment type="caution">
    <text evidence="1">The sequence shown here is derived from an EMBL/GenBank/DDBJ whole genome shotgun (WGS) entry which is preliminary data.</text>
</comment>
<accession>A0A8J8G9X6</accession>
<gene>
    <name evidence="1" type="ORF">HNQ03_003159</name>
</gene>
<dbReference type="EMBL" id="JABSNO010000040">
    <property type="protein sequence ID" value="NRS94059.1"/>
    <property type="molecule type" value="Genomic_DNA"/>
</dbReference>
<reference evidence="1" key="1">
    <citation type="submission" date="2020-05" db="EMBL/GenBank/DDBJ databases">
        <title>Genomic Encyclopedia of Type Strains, Phase IV (KMG-V): Genome sequencing to study the core and pangenomes of soil and plant-associated prokaryotes.</title>
        <authorList>
            <person name="Whitman W."/>
        </authorList>
    </citation>
    <scope>NUCLEOTIDE SEQUENCE</scope>
    <source>
        <strain evidence="1">16F</strain>
    </source>
</reference>
<protein>
    <recommendedName>
        <fullName evidence="3">DUF2931 family protein</fullName>
    </recommendedName>
</protein>
<dbReference type="Proteomes" id="UP000610746">
    <property type="component" value="Unassembled WGS sequence"/>
</dbReference>
<dbReference type="AlphaFoldDB" id="A0A8J8G9X6"/>
<evidence type="ECO:0000313" key="2">
    <source>
        <dbReference type="Proteomes" id="UP000610746"/>
    </source>
</evidence>
<dbReference type="Pfam" id="PF11153">
    <property type="entry name" value="DUF2931"/>
    <property type="match status" value="1"/>
</dbReference>
<evidence type="ECO:0000313" key="1">
    <source>
        <dbReference type="EMBL" id="NRS94059.1"/>
    </source>
</evidence>
<evidence type="ECO:0008006" key="3">
    <source>
        <dbReference type="Google" id="ProtNLM"/>
    </source>
</evidence>
<proteinExistence type="predicted"/>
<dbReference type="InterPro" id="IPR021326">
    <property type="entry name" value="DUF2931"/>
</dbReference>
<keyword evidence="2" id="KW-1185">Reference proteome</keyword>